<feature type="region of interest" description="Disordered" evidence="1">
    <location>
        <begin position="275"/>
        <end position="461"/>
    </location>
</feature>
<sequence>MSTCGRLQFDAYVAARSDNVRDLLSRLLGARDTKKPLVFVVDVGTKPRTSDTRNIINVEGSEPLDFDYYMGLDGNRAALESESESSSSSLEEAKQSLRTALRARCNKVDKCVRKCPPRKPSCPFSCQQVFDSLNLCPPPPPPPDPCKKPMCGKTMPPAWRLFFDLDTSRRIQEMVSIKQGGIPAILAILFVNFIISTKASQSRRSNYYDRESDKNPVLLYLDNSGASNALLSHKYDRDVGEFDLRGKSSASLINLLSLLTQSAIKNVVNNQLKDSNKNYRDRTQTSNYHRYENNRDRDDDDKYNRNRYRDNVIEDRNNRQRGRYQRGKDRFRLYRSRKPLRSDDRAQESRDDDRREREQRDSDRRDRDQQDNDRKDREQDDSERRDRDREQDERDRRNRAQDERDRRDREQDEREKRDQEQDERDRRDRIREERDGRDQEDDRSSYQDRRGKPIIKKGSAQAQIPVIKSILRSLSCNARDECEDSCSSIMSRPAKNACEDECEVKFECPQEQEDDSCESCTTPKSCTIGGSTKGITLETAPPSCKRC</sequence>
<accession>A0A9N9WES7</accession>
<evidence type="ECO:0000313" key="2">
    <source>
        <dbReference type="EMBL" id="CAG9789961.1"/>
    </source>
</evidence>
<feature type="compositionally biased region" description="Basic and acidic residues" evidence="1">
    <location>
        <begin position="275"/>
        <end position="318"/>
    </location>
</feature>
<proteinExistence type="predicted"/>
<reference evidence="2" key="2">
    <citation type="submission" date="2022-10" db="EMBL/GenBank/DDBJ databases">
        <authorList>
            <consortium name="ENA_rothamsted_submissions"/>
            <consortium name="culmorum"/>
            <person name="King R."/>
        </authorList>
    </citation>
    <scope>NUCLEOTIDE SEQUENCE</scope>
</reference>
<organism evidence="2 3">
    <name type="scientific">Diatraea saccharalis</name>
    <name type="common">sugarcane borer</name>
    <dbReference type="NCBI Taxonomy" id="40085"/>
    <lineage>
        <taxon>Eukaryota</taxon>
        <taxon>Metazoa</taxon>
        <taxon>Ecdysozoa</taxon>
        <taxon>Arthropoda</taxon>
        <taxon>Hexapoda</taxon>
        <taxon>Insecta</taxon>
        <taxon>Pterygota</taxon>
        <taxon>Neoptera</taxon>
        <taxon>Endopterygota</taxon>
        <taxon>Lepidoptera</taxon>
        <taxon>Glossata</taxon>
        <taxon>Ditrysia</taxon>
        <taxon>Pyraloidea</taxon>
        <taxon>Crambidae</taxon>
        <taxon>Crambinae</taxon>
        <taxon>Diatraea</taxon>
    </lineage>
</organism>
<keyword evidence="3" id="KW-1185">Reference proteome</keyword>
<evidence type="ECO:0000313" key="3">
    <source>
        <dbReference type="Proteomes" id="UP001153714"/>
    </source>
</evidence>
<protein>
    <submittedName>
        <fullName evidence="2">Uncharacterized protein</fullName>
    </submittedName>
</protein>
<name>A0A9N9WES7_9NEOP</name>
<dbReference type="Proteomes" id="UP001153714">
    <property type="component" value="Chromosome 20"/>
</dbReference>
<gene>
    <name evidence="2" type="ORF">DIATSA_LOCUS7653</name>
</gene>
<dbReference type="OrthoDB" id="7118332at2759"/>
<feature type="compositionally biased region" description="Basic and acidic residues" evidence="1">
    <location>
        <begin position="340"/>
        <end position="451"/>
    </location>
</feature>
<evidence type="ECO:0000256" key="1">
    <source>
        <dbReference type="SAM" id="MobiDB-lite"/>
    </source>
</evidence>
<reference evidence="2" key="1">
    <citation type="submission" date="2021-12" db="EMBL/GenBank/DDBJ databases">
        <authorList>
            <person name="King R."/>
        </authorList>
    </citation>
    <scope>NUCLEOTIDE SEQUENCE</scope>
</reference>
<dbReference type="AlphaFoldDB" id="A0A9N9WES7"/>
<dbReference type="EMBL" id="OU893351">
    <property type="protein sequence ID" value="CAG9789961.1"/>
    <property type="molecule type" value="Genomic_DNA"/>
</dbReference>